<evidence type="ECO:0000256" key="8">
    <source>
        <dbReference type="RuleBase" id="RU363032"/>
    </source>
</evidence>
<evidence type="ECO:0000256" key="2">
    <source>
        <dbReference type="ARBA" id="ARBA00022448"/>
    </source>
</evidence>
<evidence type="ECO:0000313" key="15">
    <source>
        <dbReference type="Proteomes" id="UP001387110"/>
    </source>
</evidence>
<keyword evidence="15" id="KW-1185">Reference proteome</keyword>
<dbReference type="Proteomes" id="UP000072605">
    <property type="component" value="Unassembled WGS sequence"/>
</dbReference>
<accession>A0A0V8GFY4</accession>
<dbReference type="EMBL" id="LDQV01000003">
    <property type="protein sequence ID" value="KTR28648.1"/>
    <property type="molecule type" value="Genomic_DNA"/>
</dbReference>
<comment type="caution">
    <text evidence="10">The sequence shown here is derived from an EMBL/GenBank/DDBJ whole genome shotgun (WGS) entry which is preliminary data.</text>
</comment>
<feature type="transmembrane region" description="Helical" evidence="8">
    <location>
        <begin position="254"/>
        <end position="275"/>
    </location>
</feature>
<sequence>MAAIATPHPTNPTPEKKTNHRTIAALMSIIPGVGQLYNKQFLKGATFFVVVLSYFLVNFELFFKGAGNGPGDRGAIWGLITLGEVPGVRGDHSIFLMVEGIIALILLVFGIAIYVWNFIDAYRIGKLRDMNLEVPSLKMQLRNFRDNGFPYAMLIPSLVLLVFTVVLPLIFTFLIAFTNYKFNNSPPAKLVDWIGIQNFLNIFTVDIFRDTFVSVLGWTLVWTVASTTGVIAIGIGLAVLLNQKGLKGKRFFRSILILSWAVPAFITILIFRSMFNETFGVFNTTLLPAIGLTDGVDWMTDPTYTKLALIGIQWWLGFPYIMTLTTGILQSIPEDLYEAATIDGATAGEKFRLITLPMILFATAPILITQYTFNFNNFNIIYLFNNGGPAVPGQSAGGTDILISWIYKLSLGANPQYGFAAAITLVLSFFIMTIAVIQFKRSKSFKDEDMI</sequence>
<dbReference type="Pfam" id="PF00528">
    <property type="entry name" value="BPD_transp_1"/>
    <property type="match status" value="1"/>
</dbReference>
<feature type="transmembrane region" description="Helical" evidence="8">
    <location>
        <begin position="417"/>
        <end position="437"/>
    </location>
</feature>
<dbReference type="GeneID" id="90835927"/>
<keyword evidence="3" id="KW-1003">Cell membrane</keyword>
<keyword evidence="7 8" id="KW-0472">Membrane</keyword>
<feature type="domain" description="ABC transmembrane type-1" evidence="9">
    <location>
        <begin position="216"/>
        <end position="438"/>
    </location>
</feature>
<dbReference type="Proteomes" id="UP000053797">
    <property type="component" value="Unassembled WGS sequence"/>
</dbReference>
<dbReference type="Gene3D" id="1.10.3720.10">
    <property type="entry name" value="MetI-like"/>
    <property type="match status" value="1"/>
</dbReference>
<feature type="transmembrane region" description="Helical" evidence="8">
    <location>
        <begin position="353"/>
        <end position="373"/>
    </location>
</feature>
<reference evidence="12 15" key="3">
    <citation type="submission" date="2023-12" db="EMBL/GenBank/DDBJ databases">
        <authorList>
            <person name="Easwaran N."/>
            <person name="Lazarus H.P.S."/>
        </authorList>
    </citation>
    <scope>NUCLEOTIDE SEQUENCE [LARGE SCALE GENOMIC DNA]</scope>
    <source>
        <strain evidence="12 15">VIT-2023</strain>
    </source>
</reference>
<keyword evidence="5 8" id="KW-0812">Transmembrane</keyword>
<dbReference type="FunFam" id="1.10.3720.10:FF:000036">
    <property type="entry name" value="Maltodextrin ABC transporter, permease protein"/>
    <property type="match status" value="1"/>
</dbReference>
<evidence type="ECO:0000313" key="12">
    <source>
        <dbReference type="EMBL" id="MEI4462328.1"/>
    </source>
</evidence>
<name>A0A0V8GFY4_9BACL</name>
<dbReference type="PROSITE" id="PS50928">
    <property type="entry name" value="ABC_TM1"/>
    <property type="match status" value="1"/>
</dbReference>
<dbReference type="EMBL" id="LNQL01000002">
    <property type="protein sequence ID" value="KSU49089.1"/>
    <property type="molecule type" value="Genomic_DNA"/>
</dbReference>
<evidence type="ECO:0000256" key="6">
    <source>
        <dbReference type="ARBA" id="ARBA00022989"/>
    </source>
</evidence>
<comment type="similarity">
    <text evidence="8">Belongs to the binding-protein-dependent transport system permease family.</text>
</comment>
<reference evidence="10 13" key="1">
    <citation type="journal article" date="2015" name="Int. J. Syst. Evol. Microbiol.">
        <title>Exiguobacterium enclense sp. nov., isolated from sediment.</title>
        <authorList>
            <person name="Dastager S.G."/>
            <person name="Mawlankar R."/>
            <person name="Sonalkar V.V."/>
            <person name="Thorat M.N."/>
            <person name="Mual P."/>
            <person name="Verma A."/>
            <person name="Krishnamurthi S."/>
            <person name="Tang S.K."/>
            <person name="Li W.J."/>
        </authorList>
    </citation>
    <scope>NUCLEOTIDE SEQUENCE [LARGE SCALE GENOMIC DNA]</scope>
    <source>
        <strain evidence="10 13">NIO-1109</strain>
    </source>
</reference>
<proteinExistence type="inferred from homology"/>
<dbReference type="PANTHER" id="PTHR47314:SF2">
    <property type="entry name" value="GALACTOOLIGOSACCHARIDES TRANSPORT SYSTEM PERMEASE PROTEIN GANP"/>
    <property type="match status" value="1"/>
</dbReference>
<dbReference type="InterPro" id="IPR035906">
    <property type="entry name" value="MetI-like_sf"/>
</dbReference>
<evidence type="ECO:0000256" key="1">
    <source>
        <dbReference type="ARBA" id="ARBA00004651"/>
    </source>
</evidence>
<evidence type="ECO:0000259" key="9">
    <source>
        <dbReference type="PROSITE" id="PS50928"/>
    </source>
</evidence>
<dbReference type="PANTHER" id="PTHR47314">
    <property type="entry name" value="MALTOSE/MALTODEXTRIN TRANSPORT SYSTEM PERMEASE PROTEIN MALF"/>
    <property type="match status" value="1"/>
</dbReference>
<evidence type="ECO:0000256" key="4">
    <source>
        <dbReference type="ARBA" id="ARBA00022597"/>
    </source>
</evidence>
<keyword evidence="6 8" id="KW-1133">Transmembrane helix</keyword>
<dbReference type="SUPFAM" id="SSF161098">
    <property type="entry name" value="MetI-like"/>
    <property type="match status" value="1"/>
</dbReference>
<evidence type="ECO:0000313" key="10">
    <source>
        <dbReference type="EMBL" id="KSU49089.1"/>
    </source>
</evidence>
<evidence type="ECO:0000313" key="11">
    <source>
        <dbReference type="EMBL" id="KTR28648.1"/>
    </source>
</evidence>
<dbReference type="CDD" id="cd06261">
    <property type="entry name" value="TM_PBP2"/>
    <property type="match status" value="1"/>
</dbReference>
<dbReference type="SUPFAM" id="SSF160964">
    <property type="entry name" value="MalF N-terminal region-like"/>
    <property type="match status" value="1"/>
</dbReference>
<feature type="transmembrane region" description="Helical" evidence="8">
    <location>
        <begin position="94"/>
        <end position="119"/>
    </location>
</feature>
<dbReference type="GO" id="GO:1990060">
    <property type="term" value="C:maltose transport complex"/>
    <property type="evidence" value="ECO:0007669"/>
    <property type="project" value="TreeGrafter"/>
</dbReference>
<dbReference type="InterPro" id="IPR035277">
    <property type="entry name" value="MalF_N"/>
</dbReference>
<feature type="transmembrane region" description="Helical" evidence="8">
    <location>
        <begin position="312"/>
        <end position="332"/>
    </location>
</feature>
<feature type="transmembrane region" description="Helical" evidence="8">
    <location>
        <begin position="148"/>
        <end position="177"/>
    </location>
</feature>
<dbReference type="Proteomes" id="UP001387110">
    <property type="component" value="Unassembled WGS sequence"/>
</dbReference>
<dbReference type="GO" id="GO:0042956">
    <property type="term" value="P:maltodextrin transmembrane transport"/>
    <property type="evidence" value="ECO:0007669"/>
    <property type="project" value="TreeGrafter"/>
</dbReference>
<feature type="transmembrane region" description="Helical" evidence="8">
    <location>
        <begin position="220"/>
        <end position="242"/>
    </location>
</feature>
<dbReference type="RefSeq" id="WP_023467408.1">
    <property type="nucleotide sequence ID" value="NZ_FMYN01000002.1"/>
</dbReference>
<organism evidence="10 13">
    <name type="scientific">Exiguobacterium indicum</name>
    <dbReference type="NCBI Taxonomy" id="296995"/>
    <lineage>
        <taxon>Bacteria</taxon>
        <taxon>Bacillati</taxon>
        <taxon>Bacillota</taxon>
        <taxon>Bacilli</taxon>
        <taxon>Bacillales</taxon>
        <taxon>Bacillales Family XII. Incertae Sedis</taxon>
        <taxon>Exiguobacterium</taxon>
    </lineage>
</organism>
<evidence type="ECO:0000313" key="13">
    <source>
        <dbReference type="Proteomes" id="UP000053797"/>
    </source>
</evidence>
<dbReference type="AlphaFoldDB" id="A0A0V8GFY4"/>
<feature type="transmembrane region" description="Helical" evidence="8">
    <location>
        <begin position="45"/>
        <end position="63"/>
    </location>
</feature>
<dbReference type="EMBL" id="JBAWKY010000002">
    <property type="protein sequence ID" value="MEI4462328.1"/>
    <property type="molecule type" value="Genomic_DNA"/>
</dbReference>
<gene>
    <name evidence="10" type="ORF">AS033_06845</name>
    <name evidence="11" type="ORF">RSA11_00825</name>
    <name evidence="12" type="ORF">SZL87_07845</name>
</gene>
<evidence type="ECO:0000256" key="7">
    <source>
        <dbReference type="ARBA" id="ARBA00023136"/>
    </source>
</evidence>
<evidence type="ECO:0000256" key="5">
    <source>
        <dbReference type="ARBA" id="ARBA00022692"/>
    </source>
</evidence>
<dbReference type="InterPro" id="IPR000515">
    <property type="entry name" value="MetI-like"/>
</dbReference>
<protein>
    <submittedName>
        <fullName evidence="11">Arabinogalactan ABC transporter permease</fullName>
    </submittedName>
    <submittedName>
        <fullName evidence="10">Sugar ABC transporter permease</fullName>
    </submittedName>
</protein>
<dbReference type="OrthoDB" id="9778687at2"/>
<dbReference type="Gene3D" id="1.20.58.370">
    <property type="entry name" value="MalF N-terminal region-like"/>
    <property type="match status" value="1"/>
</dbReference>
<evidence type="ECO:0000313" key="14">
    <source>
        <dbReference type="Proteomes" id="UP000072605"/>
    </source>
</evidence>
<dbReference type="GO" id="GO:0015423">
    <property type="term" value="F:ABC-type maltose transporter activity"/>
    <property type="evidence" value="ECO:0007669"/>
    <property type="project" value="TreeGrafter"/>
</dbReference>
<keyword evidence="2 8" id="KW-0813">Transport</keyword>
<evidence type="ECO:0000256" key="3">
    <source>
        <dbReference type="ARBA" id="ARBA00022475"/>
    </source>
</evidence>
<keyword evidence="4" id="KW-0762">Sugar transport</keyword>
<reference evidence="11 14" key="2">
    <citation type="journal article" date="2016" name="Front. Microbiol.">
        <title>Genomic Resource of Rice Seed Associated Bacteria.</title>
        <authorList>
            <person name="Midha S."/>
            <person name="Bansal K."/>
            <person name="Sharma S."/>
            <person name="Kumar N."/>
            <person name="Patil P.P."/>
            <person name="Chaudhry V."/>
            <person name="Patil P.B."/>
        </authorList>
    </citation>
    <scope>NUCLEOTIDE SEQUENCE [LARGE SCALE GENOMIC DNA]</scope>
    <source>
        <strain evidence="11 14">RSA11</strain>
    </source>
</reference>
<comment type="subcellular location">
    <subcellularLocation>
        <location evidence="1 8">Cell membrane</location>
        <topology evidence="1 8">Multi-pass membrane protein</topology>
    </subcellularLocation>
</comment>